<dbReference type="PANTHER" id="PTHR21192:SF2">
    <property type="entry name" value="NADH DEHYDROGENASE [UBIQUINONE] 1 ALPHA SUBCOMPLEX ASSEMBLY FACTOR 3"/>
    <property type="match status" value="1"/>
</dbReference>
<sequence>MHSSPSPQLLRALRTFITLATTNTTTTALRPSRIAPQCTAASTIFSASSCRYNSTEPPRPTRMIPRSHTHKPTSHERGPSVQENTSTDLNALNVLGNIPAPTTAVDATLDDGFHLDNGLKVRNGDGVMLVGGEAFAWRPWAAKGSKAEMVNKKGQFEVDEEVWGVLGLVWPRPDLLIIGMGETMFPLSPETKKHISSLGIRIEILSTRNAASQFNMLATERGVTEIAAAMIPSGWKGK</sequence>
<keyword evidence="7" id="KW-1185">Reference proteome</keyword>
<reference evidence="6" key="2">
    <citation type="submission" date="2021-02" db="EMBL/GenBank/DDBJ databases">
        <title>Aspergillus chevalieri M1 genome sequence.</title>
        <authorList>
            <person name="Kadooka C."/>
            <person name="Mori K."/>
            <person name="Futagami T."/>
        </authorList>
    </citation>
    <scope>NUCLEOTIDE SEQUENCE</scope>
    <source>
        <strain evidence="6">M1</strain>
    </source>
</reference>
<organism evidence="6 7">
    <name type="scientific">Aspergillus chevalieri</name>
    <name type="common">Eurotium chevalieri</name>
    <dbReference type="NCBI Taxonomy" id="182096"/>
    <lineage>
        <taxon>Eukaryota</taxon>
        <taxon>Fungi</taxon>
        <taxon>Dikarya</taxon>
        <taxon>Ascomycota</taxon>
        <taxon>Pezizomycotina</taxon>
        <taxon>Eurotiomycetes</taxon>
        <taxon>Eurotiomycetidae</taxon>
        <taxon>Eurotiales</taxon>
        <taxon>Aspergillaceae</taxon>
        <taxon>Aspergillus</taxon>
        <taxon>Aspergillus subgen. Aspergillus</taxon>
    </lineage>
</organism>
<evidence type="ECO:0000256" key="3">
    <source>
        <dbReference type="ARBA" id="ARBA00023128"/>
    </source>
</evidence>
<evidence type="ECO:0000256" key="1">
    <source>
        <dbReference type="ARBA" id="ARBA00004173"/>
    </source>
</evidence>
<dbReference type="GeneID" id="66979659"/>
<feature type="region of interest" description="Disordered" evidence="5">
    <location>
        <begin position="51"/>
        <end position="84"/>
    </location>
</feature>
<evidence type="ECO:0000256" key="4">
    <source>
        <dbReference type="ARBA" id="ARBA00049984"/>
    </source>
</evidence>
<dbReference type="GO" id="GO:0032981">
    <property type="term" value="P:mitochondrial respiratory chain complex I assembly"/>
    <property type="evidence" value="ECO:0007669"/>
    <property type="project" value="InterPro"/>
</dbReference>
<keyword evidence="3" id="KW-0496">Mitochondrion</keyword>
<dbReference type="InterPro" id="IPR036748">
    <property type="entry name" value="MTH938-like_sf"/>
</dbReference>
<gene>
    <name evidence="6" type="ORF">ACHE_20758A</name>
</gene>
<protein>
    <recommendedName>
        <fullName evidence="2">NADH dehydrogenase [ubiquinone] 1 alpha subcomplex assembly factor 3</fullName>
    </recommendedName>
</protein>
<dbReference type="KEGG" id="ache:ACHE_20758A"/>
<dbReference type="FunFam" id="3.40.1230.10:FF:000005">
    <property type="entry name" value="NADH dehydrogenase [ubiquinone]alpha subcomplex assembly factor"/>
    <property type="match status" value="1"/>
</dbReference>
<comment type="similarity">
    <text evidence="4">Belongs to the NDUFAF3 family.</text>
</comment>
<evidence type="ECO:0000313" key="7">
    <source>
        <dbReference type="Proteomes" id="UP000637239"/>
    </source>
</evidence>
<name>A0A7R7VIF7_ASPCH</name>
<dbReference type="AlphaFoldDB" id="A0A7R7VIF7"/>
<dbReference type="InterPro" id="IPR034095">
    <property type="entry name" value="NDUF3"/>
</dbReference>
<dbReference type="GO" id="GO:0005743">
    <property type="term" value="C:mitochondrial inner membrane"/>
    <property type="evidence" value="ECO:0007669"/>
    <property type="project" value="TreeGrafter"/>
</dbReference>
<proteinExistence type="inferred from homology"/>
<dbReference type="InterPro" id="IPR007523">
    <property type="entry name" value="NDUFAF3/AAMDC"/>
</dbReference>
<dbReference type="CDD" id="cd05125">
    <property type="entry name" value="Mth938_2P1-like"/>
    <property type="match status" value="1"/>
</dbReference>
<accession>A0A7R7VIF7</accession>
<evidence type="ECO:0000256" key="2">
    <source>
        <dbReference type="ARBA" id="ARBA00021776"/>
    </source>
</evidence>
<reference evidence="6" key="1">
    <citation type="submission" date="2021-01" db="EMBL/GenBank/DDBJ databases">
        <authorList>
            <consortium name="Aspergillus chevalieri M1 genome sequencing consortium"/>
            <person name="Kazuki M."/>
            <person name="Futagami T."/>
        </authorList>
    </citation>
    <scope>NUCLEOTIDE SEQUENCE</scope>
    <source>
        <strain evidence="6">M1</strain>
    </source>
</reference>
<dbReference type="SUPFAM" id="SSF64076">
    <property type="entry name" value="MTH938-like"/>
    <property type="match status" value="1"/>
</dbReference>
<dbReference type="Proteomes" id="UP000637239">
    <property type="component" value="Chromosome 2"/>
</dbReference>
<dbReference type="Gene3D" id="3.40.1230.10">
    <property type="entry name" value="MTH938-like"/>
    <property type="match status" value="1"/>
</dbReference>
<dbReference type="Pfam" id="PF04430">
    <property type="entry name" value="DUF498"/>
    <property type="match status" value="1"/>
</dbReference>
<dbReference type="PANTHER" id="PTHR21192">
    <property type="entry name" value="NUCLEAR PROTEIN E3-3"/>
    <property type="match status" value="1"/>
</dbReference>
<evidence type="ECO:0000256" key="5">
    <source>
        <dbReference type="SAM" id="MobiDB-lite"/>
    </source>
</evidence>
<evidence type="ECO:0000313" key="6">
    <source>
        <dbReference type="EMBL" id="BCR85300.1"/>
    </source>
</evidence>
<dbReference type="EMBL" id="AP024417">
    <property type="protein sequence ID" value="BCR85300.1"/>
    <property type="molecule type" value="Genomic_DNA"/>
</dbReference>
<comment type="subcellular location">
    <subcellularLocation>
        <location evidence="1">Mitochondrion</location>
    </subcellularLocation>
</comment>
<dbReference type="RefSeq" id="XP_043133822.1">
    <property type="nucleotide sequence ID" value="XM_043285096.1"/>
</dbReference>